<feature type="region of interest" description="Disordered" evidence="1">
    <location>
        <begin position="98"/>
        <end position="124"/>
    </location>
</feature>
<feature type="region of interest" description="Disordered" evidence="1">
    <location>
        <begin position="148"/>
        <end position="170"/>
    </location>
</feature>
<organism evidence="2 3">
    <name type="scientific">Amphimedon queenslandica</name>
    <name type="common">Sponge</name>
    <dbReference type="NCBI Taxonomy" id="400682"/>
    <lineage>
        <taxon>Eukaryota</taxon>
        <taxon>Metazoa</taxon>
        <taxon>Porifera</taxon>
        <taxon>Demospongiae</taxon>
        <taxon>Heteroscleromorpha</taxon>
        <taxon>Haplosclerida</taxon>
        <taxon>Niphatidae</taxon>
        <taxon>Amphimedon</taxon>
    </lineage>
</organism>
<evidence type="ECO:0000313" key="2">
    <source>
        <dbReference type="EnsemblMetazoa" id="XP_019861146.1"/>
    </source>
</evidence>
<reference evidence="3" key="1">
    <citation type="journal article" date="2010" name="Nature">
        <title>The Amphimedon queenslandica genome and the evolution of animal complexity.</title>
        <authorList>
            <person name="Srivastava M."/>
            <person name="Simakov O."/>
            <person name="Chapman J."/>
            <person name="Fahey B."/>
            <person name="Gauthier M.E."/>
            <person name="Mitros T."/>
            <person name="Richards G.S."/>
            <person name="Conaco C."/>
            <person name="Dacre M."/>
            <person name="Hellsten U."/>
            <person name="Larroux C."/>
            <person name="Putnam N.H."/>
            <person name="Stanke M."/>
            <person name="Adamska M."/>
            <person name="Darling A."/>
            <person name="Degnan S.M."/>
            <person name="Oakley T.H."/>
            <person name="Plachetzki D.C."/>
            <person name="Zhai Y."/>
            <person name="Adamski M."/>
            <person name="Calcino A."/>
            <person name="Cummins S.F."/>
            <person name="Goodstein D.M."/>
            <person name="Harris C."/>
            <person name="Jackson D.J."/>
            <person name="Leys S.P."/>
            <person name="Shu S."/>
            <person name="Woodcroft B.J."/>
            <person name="Vervoort M."/>
            <person name="Kosik K.S."/>
            <person name="Manning G."/>
            <person name="Degnan B.M."/>
            <person name="Rokhsar D.S."/>
        </authorList>
    </citation>
    <scope>NUCLEOTIDE SEQUENCE [LARGE SCALE GENOMIC DNA]</scope>
</reference>
<dbReference type="GO" id="GO:1901222">
    <property type="term" value="P:regulation of non-canonical NF-kappaB signal transduction"/>
    <property type="evidence" value="ECO:0007669"/>
    <property type="project" value="InterPro"/>
</dbReference>
<proteinExistence type="predicted"/>
<evidence type="ECO:0000256" key="1">
    <source>
        <dbReference type="SAM" id="MobiDB-lite"/>
    </source>
</evidence>
<dbReference type="PANTHER" id="PTHR14330">
    <property type="entry name" value="A-KINASE-INTERACTING PROTEIN 1"/>
    <property type="match status" value="1"/>
</dbReference>
<protein>
    <submittedName>
        <fullName evidence="2">Uncharacterized protein</fullName>
    </submittedName>
</protein>
<accession>A0AAN0JW51</accession>
<name>A0AAN0JW51_AMPQE</name>
<dbReference type="Proteomes" id="UP000007879">
    <property type="component" value="Unassembled WGS sequence"/>
</dbReference>
<gene>
    <name evidence="2" type="primary">100634175</name>
</gene>
<feature type="compositionally biased region" description="Basic and acidic residues" evidence="1">
    <location>
        <begin position="148"/>
        <end position="162"/>
    </location>
</feature>
<dbReference type="InterPro" id="IPR033214">
    <property type="entry name" value="AKIP1"/>
</dbReference>
<dbReference type="GO" id="GO:0005654">
    <property type="term" value="C:nucleoplasm"/>
    <property type="evidence" value="ECO:0007669"/>
    <property type="project" value="TreeGrafter"/>
</dbReference>
<reference evidence="2" key="2">
    <citation type="submission" date="2024-06" db="UniProtKB">
        <authorList>
            <consortium name="EnsemblMetazoa"/>
        </authorList>
    </citation>
    <scope>IDENTIFICATION</scope>
</reference>
<dbReference type="PANTHER" id="PTHR14330:SF2">
    <property type="entry name" value="A-KINASE-INTERACTING PROTEIN 1"/>
    <property type="match status" value="1"/>
</dbReference>
<dbReference type="AlphaFoldDB" id="A0AAN0JW51"/>
<keyword evidence="3" id="KW-1185">Reference proteome</keyword>
<sequence length="170" mass="19027">MAAKCDVSSSCGHQDLSWINCSLCRSGRTGLDTYHRALANLYNNSLNQTTRDTKYEGKQLEEGENEVKPDLNEAFSSVMRYLNMASSECEKYHCSYKSHPPGSRQEKHQARYHTSPDPVGNSSQKTCHVHVEACPGTYSVTAMKHYKSSEKSKKSVKLEHGKSVSVSFDL</sequence>
<evidence type="ECO:0000313" key="3">
    <source>
        <dbReference type="Proteomes" id="UP000007879"/>
    </source>
</evidence>
<dbReference type="EnsemblMetazoa" id="XM_020005587.1">
    <property type="protein sequence ID" value="XP_019861146.1"/>
    <property type="gene ID" value="LOC100634175"/>
</dbReference>